<sequence length="189" mass="21139">MNSSNQTSPLQLGKTDAQLEDFTDSYILFQETTRRYREAYEELAAKFESLTLKLEETNVHLQQSLEEKDRVSNYLNNILESLSGGVLVVDLNGTITFFNQEAEDITGFEQQKVLGQPYAEIIGLNAGRELSVLHTLDTGERLSSREKELRQGDGCTIPLGFSTSLVRDEAGTVLGALEVFNDLTEVKRL</sequence>
<organism evidence="3">
    <name type="scientific">marine metagenome</name>
    <dbReference type="NCBI Taxonomy" id="408172"/>
    <lineage>
        <taxon>unclassified sequences</taxon>
        <taxon>metagenomes</taxon>
        <taxon>ecological metagenomes</taxon>
    </lineage>
</organism>
<accession>A0A382VU69</accession>
<dbReference type="InterPro" id="IPR052155">
    <property type="entry name" value="Biofilm_reg_signaling"/>
</dbReference>
<dbReference type="PROSITE" id="PS50112">
    <property type="entry name" value="PAS"/>
    <property type="match status" value="1"/>
</dbReference>
<dbReference type="PANTHER" id="PTHR44757">
    <property type="entry name" value="DIGUANYLATE CYCLASE DGCP"/>
    <property type="match status" value="1"/>
</dbReference>
<feature type="non-terminal residue" evidence="3">
    <location>
        <position position="189"/>
    </location>
</feature>
<feature type="domain" description="PAS" evidence="1">
    <location>
        <begin position="71"/>
        <end position="116"/>
    </location>
</feature>
<dbReference type="GO" id="GO:0006355">
    <property type="term" value="P:regulation of DNA-templated transcription"/>
    <property type="evidence" value="ECO:0007669"/>
    <property type="project" value="InterPro"/>
</dbReference>
<dbReference type="NCBIfam" id="TIGR00229">
    <property type="entry name" value="sensory_box"/>
    <property type="match status" value="1"/>
</dbReference>
<gene>
    <name evidence="3" type="ORF">METZ01_LOCUS402906</name>
</gene>
<dbReference type="InterPro" id="IPR000700">
    <property type="entry name" value="PAS-assoc_C"/>
</dbReference>
<dbReference type="SUPFAM" id="SSF55785">
    <property type="entry name" value="PYP-like sensor domain (PAS domain)"/>
    <property type="match status" value="1"/>
</dbReference>
<evidence type="ECO:0008006" key="4">
    <source>
        <dbReference type="Google" id="ProtNLM"/>
    </source>
</evidence>
<dbReference type="InterPro" id="IPR000014">
    <property type="entry name" value="PAS"/>
</dbReference>
<evidence type="ECO:0000259" key="1">
    <source>
        <dbReference type="PROSITE" id="PS50112"/>
    </source>
</evidence>
<reference evidence="3" key="1">
    <citation type="submission" date="2018-05" db="EMBL/GenBank/DDBJ databases">
        <authorList>
            <person name="Lanie J.A."/>
            <person name="Ng W.-L."/>
            <person name="Kazmierczak K.M."/>
            <person name="Andrzejewski T.M."/>
            <person name="Davidsen T.M."/>
            <person name="Wayne K.J."/>
            <person name="Tettelin H."/>
            <person name="Glass J.I."/>
            <person name="Rusch D."/>
            <person name="Podicherti R."/>
            <person name="Tsui H.-C.T."/>
            <person name="Winkler M.E."/>
        </authorList>
    </citation>
    <scope>NUCLEOTIDE SEQUENCE</scope>
</reference>
<name>A0A382VU69_9ZZZZ</name>
<feature type="domain" description="PAC" evidence="2">
    <location>
        <begin position="143"/>
        <end position="189"/>
    </location>
</feature>
<dbReference type="InterPro" id="IPR035965">
    <property type="entry name" value="PAS-like_dom_sf"/>
</dbReference>
<dbReference type="CDD" id="cd00130">
    <property type="entry name" value="PAS"/>
    <property type="match status" value="1"/>
</dbReference>
<dbReference type="PANTHER" id="PTHR44757:SF2">
    <property type="entry name" value="BIOFILM ARCHITECTURE MAINTENANCE PROTEIN MBAA"/>
    <property type="match status" value="1"/>
</dbReference>
<dbReference type="Gene3D" id="3.30.450.20">
    <property type="entry name" value="PAS domain"/>
    <property type="match status" value="1"/>
</dbReference>
<protein>
    <recommendedName>
        <fullName evidence="4">PAS domain-containing protein</fullName>
    </recommendedName>
</protein>
<evidence type="ECO:0000313" key="3">
    <source>
        <dbReference type="EMBL" id="SVD50052.1"/>
    </source>
</evidence>
<proteinExistence type="predicted"/>
<dbReference type="SMART" id="SM00091">
    <property type="entry name" value="PAS"/>
    <property type="match status" value="1"/>
</dbReference>
<dbReference type="AlphaFoldDB" id="A0A382VU69"/>
<dbReference type="EMBL" id="UINC01154651">
    <property type="protein sequence ID" value="SVD50052.1"/>
    <property type="molecule type" value="Genomic_DNA"/>
</dbReference>
<evidence type="ECO:0000259" key="2">
    <source>
        <dbReference type="PROSITE" id="PS50113"/>
    </source>
</evidence>
<dbReference type="Pfam" id="PF00989">
    <property type="entry name" value="PAS"/>
    <property type="match status" value="1"/>
</dbReference>
<dbReference type="InterPro" id="IPR013767">
    <property type="entry name" value="PAS_fold"/>
</dbReference>
<dbReference type="PROSITE" id="PS50113">
    <property type="entry name" value="PAC"/>
    <property type="match status" value="1"/>
</dbReference>